<evidence type="ECO:0000313" key="6">
    <source>
        <dbReference type="Proteomes" id="UP000715965"/>
    </source>
</evidence>
<organism evidence="5 6">
    <name type="scientific">Ramlibacter aquaticus</name>
    <dbReference type="NCBI Taxonomy" id="2780094"/>
    <lineage>
        <taxon>Bacteria</taxon>
        <taxon>Pseudomonadati</taxon>
        <taxon>Pseudomonadota</taxon>
        <taxon>Betaproteobacteria</taxon>
        <taxon>Burkholderiales</taxon>
        <taxon>Comamonadaceae</taxon>
        <taxon>Ramlibacter</taxon>
    </lineage>
</organism>
<reference evidence="5 6" key="1">
    <citation type="submission" date="2020-10" db="EMBL/GenBank/DDBJ databases">
        <title>Draft genome of Ramlibacter aquaticus LMG 30558.</title>
        <authorList>
            <person name="Props R."/>
        </authorList>
    </citation>
    <scope>NUCLEOTIDE SEQUENCE [LARGE SCALE GENOMIC DNA]</scope>
    <source>
        <strain evidence="5 6">LMG 30558</strain>
    </source>
</reference>
<dbReference type="Pfam" id="PF03450">
    <property type="entry name" value="CO_deh_flav_C"/>
    <property type="match status" value="1"/>
</dbReference>
<dbReference type="InterPro" id="IPR051312">
    <property type="entry name" value="Diverse_Substr_Oxidored"/>
</dbReference>
<dbReference type="InterPro" id="IPR005107">
    <property type="entry name" value="CO_DH_flav_C"/>
</dbReference>
<keyword evidence="1" id="KW-0285">Flavoprotein</keyword>
<dbReference type="InterPro" id="IPR016166">
    <property type="entry name" value="FAD-bd_PCMH"/>
</dbReference>
<accession>A0ABR9SG16</accession>
<dbReference type="SUPFAM" id="SSF55447">
    <property type="entry name" value="CO dehydrogenase flavoprotein C-terminal domain-like"/>
    <property type="match status" value="1"/>
</dbReference>
<dbReference type="Pfam" id="PF00941">
    <property type="entry name" value="FAD_binding_5"/>
    <property type="match status" value="1"/>
</dbReference>
<dbReference type="SMART" id="SM01092">
    <property type="entry name" value="CO_deh_flav_C"/>
    <property type="match status" value="1"/>
</dbReference>
<evidence type="ECO:0000256" key="2">
    <source>
        <dbReference type="ARBA" id="ARBA00022827"/>
    </source>
</evidence>
<keyword evidence="3" id="KW-0560">Oxidoreductase</keyword>
<evidence type="ECO:0000256" key="3">
    <source>
        <dbReference type="ARBA" id="ARBA00023002"/>
    </source>
</evidence>
<dbReference type="RefSeq" id="WP_193780835.1">
    <property type="nucleotide sequence ID" value="NZ_JADDOJ010000045.1"/>
</dbReference>
<evidence type="ECO:0000256" key="1">
    <source>
        <dbReference type="ARBA" id="ARBA00022630"/>
    </source>
</evidence>
<evidence type="ECO:0000259" key="4">
    <source>
        <dbReference type="PROSITE" id="PS51387"/>
    </source>
</evidence>
<dbReference type="InterPro" id="IPR036318">
    <property type="entry name" value="FAD-bd_PCMH-like_sf"/>
</dbReference>
<feature type="domain" description="FAD-binding PCMH-type" evidence="4">
    <location>
        <begin position="1"/>
        <end position="177"/>
    </location>
</feature>
<protein>
    <submittedName>
        <fullName evidence="5">Xanthine dehydrogenase family protein subunit M</fullName>
    </submittedName>
</protein>
<dbReference type="SUPFAM" id="SSF56176">
    <property type="entry name" value="FAD-binding/transporter-associated domain-like"/>
    <property type="match status" value="1"/>
</dbReference>
<proteinExistence type="predicted"/>
<comment type="caution">
    <text evidence="5">The sequence shown here is derived from an EMBL/GenBank/DDBJ whole genome shotgun (WGS) entry which is preliminary data.</text>
</comment>
<dbReference type="InterPro" id="IPR016167">
    <property type="entry name" value="FAD-bd_PCMH_sub1"/>
</dbReference>
<gene>
    <name evidence="5" type="ORF">IM725_11995</name>
</gene>
<keyword evidence="6" id="KW-1185">Reference proteome</keyword>
<dbReference type="Gene3D" id="3.30.465.10">
    <property type="match status" value="1"/>
</dbReference>
<dbReference type="PANTHER" id="PTHR42659:SF2">
    <property type="entry name" value="XANTHINE DEHYDROGENASE SUBUNIT C-RELATED"/>
    <property type="match status" value="1"/>
</dbReference>
<sequence>MKAPPFDYVKASSLAEALDLLARHGDDARILAGGQTLLATLNMRLSEPTLLIDITGLADLRGIQRRGDRLFIGALATHTDIESSALVAEHAPMLAAAAPHIAHRAIRNAGTWGGSIAYADPAAEWPCCLCALEGVVSVQGPGGERRIPATEFFQDLYTTDLQPGEIVTGADVPLATTADWFAFDELARRHGDYAVAGLAVAARFDGTVAREVRLSFLGLGATPVRARQTEALLAGKALDDATLEIAAASLKSELDPMPDLTHSAETKRHLATVLARRLLRAARASRAAITA</sequence>
<dbReference type="InterPro" id="IPR002346">
    <property type="entry name" value="Mopterin_DH_FAD-bd"/>
</dbReference>
<dbReference type="PANTHER" id="PTHR42659">
    <property type="entry name" value="XANTHINE DEHYDROGENASE SUBUNIT C-RELATED"/>
    <property type="match status" value="1"/>
</dbReference>
<dbReference type="EMBL" id="JADDOJ010000045">
    <property type="protein sequence ID" value="MBE7941293.1"/>
    <property type="molecule type" value="Genomic_DNA"/>
</dbReference>
<evidence type="ECO:0000313" key="5">
    <source>
        <dbReference type="EMBL" id="MBE7941293.1"/>
    </source>
</evidence>
<dbReference type="Proteomes" id="UP000715965">
    <property type="component" value="Unassembled WGS sequence"/>
</dbReference>
<dbReference type="InterPro" id="IPR016169">
    <property type="entry name" value="FAD-bd_PCMH_sub2"/>
</dbReference>
<dbReference type="PROSITE" id="PS51387">
    <property type="entry name" value="FAD_PCMH"/>
    <property type="match status" value="1"/>
</dbReference>
<name>A0ABR9SG16_9BURK</name>
<dbReference type="Gene3D" id="3.30.43.10">
    <property type="entry name" value="Uridine Diphospho-n-acetylenolpyruvylglucosamine Reductase, domain 2"/>
    <property type="match status" value="1"/>
</dbReference>
<keyword evidence="2" id="KW-0274">FAD</keyword>
<dbReference type="InterPro" id="IPR036683">
    <property type="entry name" value="CO_DH_flav_C_dom_sf"/>
</dbReference>
<dbReference type="Gene3D" id="3.30.390.50">
    <property type="entry name" value="CO dehydrogenase flavoprotein, C-terminal domain"/>
    <property type="match status" value="1"/>
</dbReference>